<comment type="caution">
    <text evidence="3">The sequence shown here is derived from an EMBL/GenBank/DDBJ whole genome shotgun (WGS) entry which is preliminary data.</text>
</comment>
<evidence type="ECO:0000256" key="2">
    <source>
        <dbReference type="SAM" id="Phobius"/>
    </source>
</evidence>
<dbReference type="EMBL" id="VAFL01000007">
    <property type="protein sequence ID" value="TKW66389.1"/>
    <property type="molecule type" value="Genomic_DNA"/>
</dbReference>
<evidence type="ECO:0000313" key="4">
    <source>
        <dbReference type="Proteomes" id="UP000315344"/>
    </source>
</evidence>
<protein>
    <recommendedName>
        <fullName evidence="5">Protein TolA</fullName>
    </recommendedName>
</protein>
<name>A0A533I3Z2_PARDE</name>
<proteinExistence type="predicted"/>
<keyword evidence="2" id="KW-0472">Membrane</keyword>
<feature type="transmembrane region" description="Helical" evidence="2">
    <location>
        <begin position="20"/>
        <end position="44"/>
    </location>
</feature>
<sequence>MLDPVEVAHQGQGRDRAERVGIWISGLAHTGLVLWAIVGGALFAARENPRPQMTDVTTISTQEFDEMAARSRGAGPVGQADGNAPVQPQAPGDTTAPEGPDLALDAPDPDSQVATLPTPDAQSEDTPDLSDIESRTPPVDVATIAPDAARAPTAEATPSAPAADDAPVTDTPSRPDQPAQPEPPRSALALDRSRPPPDRPDGLRDAVLAARRAEEAEAAAAAERAEEQRLAALAREAEEAEQQAEAAAAQERDRIAREAAAEEEAERAEQERVAREQAEAERAEQERAEQERLAEELRRQEEERAEAERLEQERLAEAERQEQERLEQESIAQERLEQERLAEEARQQEAARLAEEARRAEEERRAEQQRLQREAELRDEEQRLADAEAEIARENALAEQLAEEERLQREAAMAEEATPSPVDGNAPEGEGEGGGSDVLTDALNEAGAAAIDPDQLDDALADAMGTTRPSEIVRDTSVEIASIPMTEVEKDSFRTAVQSCWSQSTLSLEALETSVVVGFTMDRSGVPDPDSFHIVGDVEAQPDRQQAFEAARRAVMRCTNGGYALPAEKYNEWDDVEMTFTPEGVGRIE</sequence>
<evidence type="ECO:0008006" key="5">
    <source>
        <dbReference type="Google" id="ProtNLM"/>
    </source>
</evidence>
<organism evidence="3 4">
    <name type="scientific">Paracoccus denitrificans</name>
    <dbReference type="NCBI Taxonomy" id="266"/>
    <lineage>
        <taxon>Bacteria</taxon>
        <taxon>Pseudomonadati</taxon>
        <taxon>Pseudomonadota</taxon>
        <taxon>Alphaproteobacteria</taxon>
        <taxon>Rhodobacterales</taxon>
        <taxon>Paracoccaceae</taxon>
        <taxon>Paracoccus</taxon>
    </lineage>
</organism>
<feature type="compositionally biased region" description="Acidic residues" evidence="1">
    <location>
        <begin position="122"/>
        <end position="131"/>
    </location>
</feature>
<dbReference type="Proteomes" id="UP000315344">
    <property type="component" value="Unassembled WGS sequence"/>
</dbReference>
<reference evidence="3 4" key="1">
    <citation type="journal article" date="2017" name="Nat. Commun.">
        <title>In situ click chemistry generation of cyclooxygenase-2 inhibitors.</title>
        <authorList>
            <person name="Bhardwaj A."/>
            <person name="Kaur J."/>
            <person name="Wuest M."/>
            <person name="Wuest F."/>
        </authorList>
    </citation>
    <scope>NUCLEOTIDE SEQUENCE [LARGE SCALE GENOMIC DNA]</scope>
    <source>
        <strain evidence="3">S2_012_000_R3_94</strain>
    </source>
</reference>
<keyword evidence="2" id="KW-0812">Transmembrane</keyword>
<feature type="compositionally biased region" description="Basic and acidic residues" evidence="1">
    <location>
        <begin position="267"/>
        <end position="393"/>
    </location>
</feature>
<feature type="region of interest" description="Disordered" evidence="1">
    <location>
        <begin position="67"/>
        <end position="439"/>
    </location>
</feature>
<evidence type="ECO:0000313" key="3">
    <source>
        <dbReference type="EMBL" id="TKW66389.1"/>
    </source>
</evidence>
<evidence type="ECO:0000256" key="1">
    <source>
        <dbReference type="SAM" id="MobiDB-lite"/>
    </source>
</evidence>
<feature type="compositionally biased region" description="Basic and acidic residues" evidence="1">
    <location>
        <begin position="250"/>
        <end position="260"/>
    </location>
</feature>
<feature type="compositionally biased region" description="Low complexity" evidence="1">
    <location>
        <begin position="100"/>
        <end position="110"/>
    </location>
</feature>
<accession>A0A533I3Z2</accession>
<feature type="compositionally biased region" description="Low complexity" evidence="1">
    <location>
        <begin position="140"/>
        <end position="172"/>
    </location>
</feature>
<dbReference type="AlphaFoldDB" id="A0A533I3Z2"/>
<gene>
    <name evidence="3" type="ORF">DI616_10540</name>
</gene>
<keyword evidence="2" id="KW-1133">Transmembrane helix</keyword>
<feature type="compositionally biased region" description="Basic and acidic residues" evidence="1">
    <location>
        <begin position="191"/>
        <end position="204"/>
    </location>
</feature>